<dbReference type="GO" id="GO:0006506">
    <property type="term" value="P:GPI anchor biosynthetic process"/>
    <property type="evidence" value="ECO:0007669"/>
    <property type="project" value="InterPro"/>
</dbReference>
<proteinExistence type="predicted"/>
<reference evidence="1 2" key="1">
    <citation type="submission" date="2018-11" db="EMBL/GenBank/DDBJ databases">
        <authorList>
            <consortium name="Pathogen Informatics"/>
        </authorList>
    </citation>
    <scope>NUCLEOTIDE SEQUENCE [LARGE SCALE GENOMIC DNA]</scope>
</reference>
<dbReference type="PANTHER" id="PTHR23071:SF1">
    <property type="entry name" value="GPI ETHANOLAMINE PHOSPHATE TRANSFERASE 3"/>
    <property type="match status" value="1"/>
</dbReference>
<dbReference type="Proteomes" id="UP000050761">
    <property type="component" value="Unassembled WGS sequence"/>
</dbReference>
<sequence>MRLLLLSLSFVFSLIIFQSGFLLKRKELHMRSKCSDAKLLHSECWMQRQYKKVVVMLVDALRYDFMVPVVEHGSRSFFRGHMPGVAKLMKNGAQIGVFLADPPTTTLQRIKALTTGTLPTFIDAGDNFAPSSNINEDNLFVQAQGRNLSLWSNQEPSQRQVEWPKCLLLHDELRSSHPADLIVAHLLGVDHCGHKYGPNHIQMSDTLRKIDEIISETLLIVMGDHGMTTTGDHGGDSDDETHAGLLVFSPGRQFPPLPKNLRQIDLVPSLSLLLGLPIPFSNLGVVIESMFPPNLSEQAIALNYEQVRRFASSYAAANPSFQITSIITHDTTVPAEQLRTIHNLQDSLRAAWTQFDQVLMRLGVFSFAETLLCTISCSSLSAAQTVVRSGCLLLQLSVIFGGSNDNPAVSLLLVRLKAALKNSRNVILNFPWTKNYSNRRP</sequence>
<dbReference type="Pfam" id="PF01663">
    <property type="entry name" value="Phosphodiest"/>
    <property type="match status" value="1"/>
</dbReference>
<dbReference type="AlphaFoldDB" id="A0A183FTT9"/>
<dbReference type="InterPro" id="IPR017850">
    <property type="entry name" value="Alkaline_phosphatase_core_sf"/>
</dbReference>
<dbReference type="OrthoDB" id="272139at2759"/>
<dbReference type="GO" id="GO:0051377">
    <property type="term" value="F:mannose-ethanolamine phosphotransferase activity"/>
    <property type="evidence" value="ECO:0007669"/>
    <property type="project" value="TreeGrafter"/>
</dbReference>
<name>A0A183FTT9_HELPZ</name>
<evidence type="ECO:0000313" key="1">
    <source>
        <dbReference type="EMBL" id="VDO88936.1"/>
    </source>
</evidence>
<dbReference type="Gene3D" id="3.40.720.10">
    <property type="entry name" value="Alkaline Phosphatase, subunit A"/>
    <property type="match status" value="2"/>
</dbReference>
<dbReference type="WBParaSite" id="HPBE_0001153001-mRNA-1">
    <property type="protein sequence ID" value="HPBE_0001153001-mRNA-1"/>
    <property type="gene ID" value="HPBE_0001153001"/>
</dbReference>
<dbReference type="EMBL" id="UZAH01027139">
    <property type="protein sequence ID" value="VDO88936.1"/>
    <property type="molecule type" value="Genomic_DNA"/>
</dbReference>
<accession>A0A183FTT9</accession>
<dbReference type="SUPFAM" id="SSF53649">
    <property type="entry name" value="Alkaline phosphatase-like"/>
    <property type="match status" value="1"/>
</dbReference>
<dbReference type="GO" id="GO:0005789">
    <property type="term" value="C:endoplasmic reticulum membrane"/>
    <property type="evidence" value="ECO:0007669"/>
    <property type="project" value="TreeGrafter"/>
</dbReference>
<protein>
    <submittedName>
        <fullName evidence="3">GPI ethanolamine phosphate transferase 3</fullName>
    </submittedName>
</protein>
<evidence type="ECO:0000313" key="3">
    <source>
        <dbReference type="WBParaSite" id="HPBE_0001153001-mRNA-1"/>
    </source>
</evidence>
<keyword evidence="2" id="KW-1185">Reference proteome</keyword>
<dbReference type="InterPro" id="IPR039524">
    <property type="entry name" value="PIGO/GPI13"/>
</dbReference>
<organism evidence="2 3">
    <name type="scientific">Heligmosomoides polygyrus</name>
    <name type="common">Parasitic roundworm</name>
    <dbReference type="NCBI Taxonomy" id="6339"/>
    <lineage>
        <taxon>Eukaryota</taxon>
        <taxon>Metazoa</taxon>
        <taxon>Ecdysozoa</taxon>
        <taxon>Nematoda</taxon>
        <taxon>Chromadorea</taxon>
        <taxon>Rhabditida</taxon>
        <taxon>Rhabditina</taxon>
        <taxon>Rhabditomorpha</taxon>
        <taxon>Strongyloidea</taxon>
        <taxon>Heligmosomidae</taxon>
        <taxon>Heligmosomoides</taxon>
    </lineage>
</organism>
<reference evidence="3" key="2">
    <citation type="submission" date="2019-09" db="UniProtKB">
        <authorList>
            <consortium name="WormBaseParasite"/>
        </authorList>
    </citation>
    <scope>IDENTIFICATION</scope>
</reference>
<evidence type="ECO:0000313" key="2">
    <source>
        <dbReference type="Proteomes" id="UP000050761"/>
    </source>
</evidence>
<accession>A0A3P7YLC0</accession>
<dbReference type="PANTHER" id="PTHR23071">
    <property type="entry name" value="PHOSPHATIDYLINOSITOL GLYCAN"/>
    <property type="match status" value="1"/>
</dbReference>
<gene>
    <name evidence="1" type="ORF">HPBE_LOCUS11531</name>
</gene>
<dbReference type="InterPro" id="IPR002591">
    <property type="entry name" value="Phosphodiest/P_Trfase"/>
</dbReference>